<sequence length="142" mass="16466">MRPKGREWIRDHCDKISLHASENPSDEVFRGVRIVCRIAMTICDKLSFSIFGCVGGNRFFCANFLPFAIMKTIRITPDAIFPEEITLGAGEVLLLVVVLLVLADLVFLLVMKYKYTVGFKNRKLREFIDRLAKHEKRFRREK</sequence>
<proteinExistence type="predicted"/>
<keyword evidence="1" id="KW-0472">Membrane</keyword>
<name>K5ZSL3_9BACT</name>
<evidence type="ECO:0000256" key="1">
    <source>
        <dbReference type="SAM" id="Phobius"/>
    </source>
</evidence>
<reference evidence="2 3" key="1">
    <citation type="submission" date="2012-02" db="EMBL/GenBank/DDBJ databases">
        <title>The Genome Sequence of Parabacteroides merdae CL03T12C32.</title>
        <authorList>
            <consortium name="The Broad Institute Genome Sequencing Platform"/>
            <person name="Earl A."/>
            <person name="Ward D."/>
            <person name="Feldgarden M."/>
            <person name="Gevers D."/>
            <person name="Zitomersky N.L."/>
            <person name="Coyne M.J."/>
            <person name="Comstock L.E."/>
            <person name="Young S.K."/>
            <person name="Zeng Q."/>
            <person name="Gargeya S."/>
            <person name="Fitzgerald M."/>
            <person name="Haas B."/>
            <person name="Abouelleil A."/>
            <person name="Alvarado L."/>
            <person name="Arachchi H.M."/>
            <person name="Berlin A."/>
            <person name="Chapman S.B."/>
            <person name="Gearin G."/>
            <person name="Goldberg J."/>
            <person name="Griggs A."/>
            <person name="Gujja S."/>
            <person name="Hansen M."/>
            <person name="Heiman D."/>
            <person name="Howarth C."/>
            <person name="Larimer J."/>
            <person name="Lui A."/>
            <person name="MacDonald P.J.P."/>
            <person name="McCowen C."/>
            <person name="Montmayeur A."/>
            <person name="Murphy C."/>
            <person name="Neiman D."/>
            <person name="Pearson M."/>
            <person name="Priest M."/>
            <person name="Roberts A."/>
            <person name="Saif S."/>
            <person name="Shea T."/>
            <person name="Sisk P."/>
            <person name="Stolte C."/>
            <person name="Sykes S."/>
            <person name="Wortman J."/>
            <person name="Nusbaum C."/>
            <person name="Birren B."/>
        </authorList>
    </citation>
    <scope>NUCLEOTIDE SEQUENCE [LARGE SCALE GENOMIC DNA]</scope>
    <source>
        <strain evidence="2 3">CL03T12C32</strain>
    </source>
</reference>
<organism evidence="2 3">
    <name type="scientific">Parabacteroides merdae CL03T12C32</name>
    <dbReference type="NCBI Taxonomy" id="999420"/>
    <lineage>
        <taxon>Bacteria</taxon>
        <taxon>Pseudomonadati</taxon>
        <taxon>Bacteroidota</taxon>
        <taxon>Bacteroidia</taxon>
        <taxon>Bacteroidales</taxon>
        <taxon>Tannerellaceae</taxon>
        <taxon>Parabacteroides</taxon>
    </lineage>
</organism>
<feature type="transmembrane region" description="Helical" evidence="1">
    <location>
        <begin position="89"/>
        <end position="110"/>
    </location>
</feature>
<accession>K5ZSL3</accession>
<gene>
    <name evidence="2" type="ORF">HMPREF1060_01193</name>
</gene>
<keyword evidence="1" id="KW-1133">Transmembrane helix</keyword>
<dbReference type="EMBL" id="AGZQ01000006">
    <property type="protein sequence ID" value="EKN14516.1"/>
    <property type="molecule type" value="Genomic_DNA"/>
</dbReference>
<dbReference type="Proteomes" id="UP000006271">
    <property type="component" value="Unassembled WGS sequence"/>
</dbReference>
<keyword evidence="1" id="KW-0812">Transmembrane</keyword>
<dbReference type="PATRIC" id="fig|999420.3.peg.1221"/>
<feature type="transmembrane region" description="Helical" evidence="1">
    <location>
        <begin position="46"/>
        <end position="69"/>
    </location>
</feature>
<dbReference type="HOGENOM" id="CLU_1813951_0_0_10"/>
<evidence type="ECO:0000313" key="2">
    <source>
        <dbReference type="EMBL" id="EKN14516.1"/>
    </source>
</evidence>
<evidence type="ECO:0000313" key="3">
    <source>
        <dbReference type="Proteomes" id="UP000006271"/>
    </source>
</evidence>
<dbReference type="AlphaFoldDB" id="K5ZSL3"/>
<protein>
    <submittedName>
        <fullName evidence="2">Uncharacterized protein</fullName>
    </submittedName>
</protein>
<comment type="caution">
    <text evidence="2">The sequence shown here is derived from an EMBL/GenBank/DDBJ whole genome shotgun (WGS) entry which is preliminary data.</text>
</comment>